<evidence type="ECO:0000313" key="6">
    <source>
        <dbReference type="Proteomes" id="UP001623349"/>
    </source>
</evidence>
<keyword evidence="3" id="KW-0812">Transmembrane</keyword>
<keyword evidence="3" id="KW-1133">Transmembrane helix</keyword>
<accession>A0ABQ0FFY1</accession>
<feature type="region of interest" description="Disordered" evidence="2">
    <location>
        <begin position="397"/>
        <end position="434"/>
    </location>
</feature>
<dbReference type="Proteomes" id="UP001623349">
    <property type="component" value="Unassembled WGS sequence"/>
</dbReference>
<feature type="region of interest" description="Disordered" evidence="2">
    <location>
        <begin position="1066"/>
        <end position="1151"/>
    </location>
</feature>
<reference evidence="5 6" key="1">
    <citation type="submission" date="2024-08" db="EMBL/GenBank/DDBJ databases">
        <title>The draft genome of Apodemus speciosus.</title>
        <authorList>
            <person name="Nabeshima K."/>
            <person name="Suzuki S."/>
            <person name="Onuma M."/>
        </authorList>
    </citation>
    <scope>NUCLEOTIDE SEQUENCE [LARGE SCALE GENOMIC DNA]</scope>
    <source>
        <strain evidence="5">IB14-021</strain>
    </source>
</reference>
<dbReference type="PANTHER" id="PTHR21859">
    <property type="entry name" value="ACROSOME-SPECIFIC PROTEIN"/>
    <property type="match status" value="1"/>
</dbReference>
<feature type="region of interest" description="Disordered" evidence="2">
    <location>
        <begin position="239"/>
        <end position="259"/>
    </location>
</feature>
<organism evidence="5 6">
    <name type="scientific">Apodemus speciosus</name>
    <name type="common">Large Japanese field mouse</name>
    <dbReference type="NCBI Taxonomy" id="105296"/>
    <lineage>
        <taxon>Eukaryota</taxon>
        <taxon>Metazoa</taxon>
        <taxon>Chordata</taxon>
        <taxon>Craniata</taxon>
        <taxon>Vertebrata</taxon>
        <taxon>Euteleostomi</taxon>
        <taxon>Mammalia</taxon>
        <taxon>Eutheria</taxon>
        <taxon>Euarchontoglires</taxon>
        <taxon>Glires</taxon>
        <taxon>Rodentia</taxon>
        <taxon>Myomorpha</taxon>
        <taxon>Muroidea</taxon>
        <taxon>Muridae</taxon>
        <taxon>Murinae</taxon>
        <taxon>Apodemus</taxon>
    </lineage>
</organism>
<feature type="region of interest" description="Disordered" evidence="2">
    <location>
        <begin position="815"/>
        <end position="844"/>
    </location>
</feature>
<evidence type="ECO:0000259" key="4">
    <source>
        <dbReference type="Pfam" id="PF14650"/>
    </source>
</evidence>
<dbReference type="InterPro" id="IPR039509">
    <property type="entry name" value="SPATA31"/>
</dbReference>
<sequence>MLYTTAQLSESYTGIQKMEKLLLPMESINNMWMSPNSMYIAMDISFGIICGVGLFFLLIPFLKKYPVSPPPEIEKDIPKDVQKGQSNTRRKTAIVKDYRNSRKDAQDTQNASPPMESPTKNPLLDSTAQPFWNSNKKLDQLPISQLLSYLKVLEELIQKKCSQIFWGISSVLPESVVATAWVSRKAPSVKTKTLPFSNSYSPFPTLPLTQGPPQISQAQPLPHQLVTPSLVDVTETQVLNRPPSSTPKKPPSSSKSRACGTTYSIPGMKVLTSLPNENHPWEKGLKWEDVIGSNFSKQKEAIRQSADNLPWGTLLTKAIKSSSILPDHCRMVQDHERQKKSRVTEVGDQQGPCFRELMNPAGLFPANTSHQSKNELGPSQTAQPSILDSKIYKSSQMMESVPSRLPLKKRPVNMHDSTKEGLLPCTSSSTPGKRLEPIKPALRTDHLSYVNTAQNLSFLDSKTQMRLESNITQLPVKCRKRPYLQALESRDRIQSGVTASYLSQRVYSSVATRVSKVEYSSKAAVIPENLHQQDPGGTKLKTVSATKLQNTLSAHSSSEVQETQRASSPAASYGHSEAGGAASENSLNSWANAYCLLARTQESRTIRGTGRGSLQPRTSSGIVRQVSWKKPENVASGRPFWRSTMVDPGVRTPPSVAKQTNRVVEIRKEAPPTWKDTLGPSKIPSGQNFNSNLRAFESARANINLGRFQTCRPQSRGPPLKPQVITEVDFASDKQPLTSTAKLLADHQSRVHPVTGIWPSRDSLPRYQNRSKDPKTLEGLHDMLMRKNHSHETQNLRVSKDKILGSNNKMFHPSEEKRSFLRSRAKSQGERLGGVQSSQGCNTSTQPMAIVIPESQSDMPENEQDTVGNLLANIKRNLQYLNLDTKDKEQGDYVKNEILPPSTLQNQIKGKFIYSMATEAQSLLNAVVQILVDSLGLKIEDPSKVKWCEVEQLLSHLGASSQSSDRVYDPKTSQPRRRISCDHTSPKEHSHPFMYRGTGGKQELSVDAQRAHEQYQSRVKRGMGFDQLSTLTEKNQLFRCRENGDKQQPNLVAQTACYLDQNRTKTGKEPCPHSSPKEQKHSFTYRKTGDKQQPSIQHKAFDPRPNTKEGLGYGHLMSPRKSHLVKYRETGDWKQSGTYAHGVSDRKTLPK</sequence>
<comment type="similarity">
    <text evidence="1">Belongs to the SPATA31 family.</text>
</comment>
<feature type="compositionally biased region" description="Polar residues" evidence="2">
    <location>
        <begin position="835"/>
        <end position="844"/>
    </location>
</feature>
<feature type="region of interest" description="Disordered" evidence="2">
    <location>
        <begin position="366"/>
        <end position="385"/>
    </location>
</feature>
<evidence type="ECO:0000313" key="5">
    <source>
        <dbReference type="EMBL" id="GAB1298168.1"/>
    </source>
</evidence>
<keyword evidence="3" id="KW-0472">Membrane</keyword>
<evidence type="ECO:0000256" key="3">
    <source>
        <dbReference type="SAM" id="Phobius"/>
    </source>
</evidence>
<feature type="compositionally biased region" description="Basic and acidic residues" evidence="2">
    <location>
        <begin position="1066"/>
        <end position="1081"/>
    </location>
</feature>
<comment type="caution">
    <text evidence="5">The sequence shown here is derived from an EMBL/GenBank/DDBJ whole genome shotgun (WGS) entry which is preliminary data.</text>
</comment>
<evidence type="ECO:0000256" key="1">
    <source>
        <dbReference type="ARBA" id="ARBA00035009"/>
    </source>
</evidence>
<feature type="domain" description="SPATA31" evidence="4">
    <location>
        <begin position="145"/>
        <end position="436"/>
    </location>
</feature>
<feature type="compositionally biased region" description="Basic and acidic residues" evidence="2">
    <location>
        <begin position="72"/>
        <end position="82"/>
    </location>
</feature>
<feature type="compositionally biased region" description="Polar residues" evidence="2">
    <location>
        <begin position="107"/>
        <end position="126"/>
    </location>
</feature>
<protein>
    <submittedName>
        <fullName evidence="5">Predicted gene, 30302</fullName>
    </submittedName>
</protein>
<keyword evidence="6" id="KW-1185">Reference proteome</keyword>
<feature type="region of interest" description="Disordered" evidence="2">
    <location>
        <begin position="551"/>
        <end position="583"/>
    </location>
</feature>
<name>A0ABQ0FFY1_APOSI</name>
<gene>
    <name evidence="5" type="ORF">APTSU1_001340400</name>
</gene>
<proteinExistence type="inferred from homology"/>
<feature type="compositionally biased region" description="Basic and acidic residues" evidence="2">
    <location>
        <begin position="94"/>
        <end position="106"/>
    </location>
</feature>
<dbReference type="Pfam" id="PF14650">
    <property type="entry name" value="FAM75"/>
    <property type="match status" value="1"/>
</dbReference>
<dbReference type="PANTHER" id="PTHR21859:SF60">
    <property type="entry name" value="GENE, 30302-RELATED"/>
    <property type="match status" value="1"/>
</dbReference>
<feature type="transmembrane region" description="Helical" evidence="3">
    <location>
        <begin position="39"/>
        <end position="62"/>
    </location>
</feature>
<dbReference type="EMBL" id="BAAFST010000013">
    <property type="protein sequence ID" value="GAB1298168.1"/>
    <property type="molecule type" value="Genomic_DNA"/>
</dbReference>
<feature type="compositionally biased region" description="Basic and acidic residues" evidence="2">
    <location>
        <begin position="979"/>
        <end position="991"/>
    </location>
</feature>
<feature type="region of interest" description="Disordered" evidence="2">
    <location>
        <begin position="72"/>
        <end position="126"/>
    </location>
</feature>
<feature type="compositionally biased region" description="Polar residues" evidence="2">
    <location>
        <begin position="551"/>
        <end position="570"/>
    </location>
</feature>
<feature type="region of interest" description="Disordered" evidence="2">
    <location>
        <begin position="959"/>
        <end position="999"/>
    </location>
</feature>
<evidence type="ECO:0000256" key="2">
    <source>
        <dbReference type="SAM" id="MobiDB-lite"/>
    </source>
</evidence>